<accession>A0A0N7HI62</accession>
<feature type="domain" description="D-apionate lactonase N-terminal" evidence="1">
    <location>
        <begin position="7"/>
        <end position="226"/>
    </location>
</feature>
<dbReference type="Proteomes" id="UP000064920">
    <property type="component" value="Chromosome"/>
</dbReference>
<dbReference type="OrthoDB" id="931854at2"/>
<sequence length="574" mass="61957">MSDYKDLYGTQHRVPAATSRVVGPWSFTIDGGTLRHVNFKGVEAIRSIAFLVRDRDWGTLSPRLESEVDTRGDDHLHISYRLTFDSGEARLVVDVIIDATPDALSMSARATSSGAFETNRAGFTVLHPIEGVAGQAVLVGHSDGTVEASQFPLLIDPWQPFMDITSLSHNVGDHSVTCQFSGDTFEMEDQRQWGDASFKTYNRPLAEPWPYVLNDADTLAQSVVLTPGDAICARPPTPPVAARPANFPDMALVLTPDEAVKLAGAHGTVATVNPQRLLCHVDMDIGRLDWQFQAFAAVQAALPDILFDLELILSCTGAPATELAEIAARMQAARFTPDSILVCPSVDRQSTPPGSDWPDCPPLTDIHNAAAQTFPDVIRGGGMVSFFPELNRKRPPIDTLGFVSHGLCPIVHAADDVSVMETLEAIAHITRSARAIFGDLPYRIGPATIAMRQNPYGNRTIANPDGARICMTDDDPRHRGAFGAAYVIGLATALAPANICVWTPAAVFGPRGMSEMWPIVNALRVLASLAGQPVKRAQITNGRAELCVGEVTIIANLTPHPQGELGPFDWRVGR</sequence>
<dbReference type="STRING" id="1397108.IMCC12053_384"/>
<organism evidence="3 4">
    <name type="scientific">Celeribacter marinus</name>
    <dbReference type="NCBI Taxonomy" id="1397108"/>
    <lineage>
        <taxon>Bacteria</taxon>
        <taxon>Pseudomonadati</taxon>
        <taxon>Pseudomonadota</taxon>
        <taxon>Alphaproteobacteria</taxon>
        <taxon>Rhodobacterales</taxon>
        <taxon>Roseobacteraceae</taxon>
        <taxon>Celeribacter</taxon>
    </lineage>
</organism>
<dbReference type="RefSeq" id="WP_062215190.1">
    <property type="nucleotide sequence ID" value="NZ_CP012023.1"/>
</dbReference>
<protein>
    <submittedName>
        <fullName evidence="3">Uncharacterized protein</fullName>
    </submittedName>
</protein>
<dbReference type="InterPro" id="IPR058788">
    <property type="entry name" value="ApnL_N"/>
</dbReference>
<evidence type="ECO:0000313" key="3">
    <source>
        <dbReference type="EMBL" id="ALI54333.1"/>
    </source>
</evidence>
<dbReference type="PATRIC" id="fig|1397108.4.peg.399"/>
<dbReference type="AlphaFoldDB" id="A0A0N7HI62"/>
<dbReference type="Pfam" id="PF25838">
    <property type="entry name" value="Apionate_lact_M"/>
    <property type="match status" value="1"/>
</dbReference>
<evidence type="ECO:0000259" key="1">
    <source>
        <dbReference type="Pfam" id="PF25837"/>
    </source>
</evidence>
<keyword evidence="4" id="KW-1185">Reference proteome</keyword>
<evidence type="ECO:0000259" key="2">
    <source>
        <dbReference type="Pfam" id="PF25838"/>
    </source>
</evidence>
<proteinExistence type="predicted"/>
<dbReference type="Pfam" id="PF25837">
    <property type="entry name" value="Apionate_lact_N"/>
    <property type="match status" value="1"/>
</dbReference>
<name>A0A0N7HI62_9RHOB</name>
<dbReference type="KEGG" id="cmar:IMCC12053_384"/>
<dbReference type="EMBL" id="CP012023">
    <property type="protein sequence ID" value="ALI54333.1"/>
    <property type="molecule type" value="Genomic_DNA"/>
</dbReference>
<evidence type="ECO:0000313" key="4">
    <source>
        <dbReference type="Proteomes" id="UP000064920"/>
    </source>
</evidence>
<reference evidence="3 4" key="1">
    <citation type="submission" date="2015-05" db="EMBL/GenBank/DDBJ databases">
        <authorList>
            <person name="Wang D.B."/>
            <person name="Wang M."/>
        </authorList>
    </citation>
    <scope>NUCLEOTIDE SEQUENCE [LARGE SCALE GENOMIC DNA]</scope>
    <source>
        <strain evidence="3 4">IMCC 12053</strain>
    </source>
</reference>
<feature type="domain" description="D-apionate lactonase TIM barrel" evidence="2">
    <location>
        <begin position="250"/>
        <end position="531"/>
    </location>
</feature>
<gene>
    <name evidence="3" type="ORF">IMCC12053_384</name>
</gene>
<dbReference type="InterPro" id="IPR058787">
    <property type="entry name" value="ApnL_M"/>
</dbReference>